<dbReference type="EMBL" id="UINC01004263">
    <property type="protein sequence ID" value="SVA13040.1"/>
    <property type="molecule type" value="Genomic_DNA"/>
</dbReference>
<proteinExistence type="inferred from homology"/>
<keyword evidence="2" id="KW-0889">Transcription antitermination</keyword>
<dbReference type="HAMAP" id="MF_00073">
    <property type="entry name" value="NusB"/>
    <property type="match status" value="1"/>
</dbReference>
<dbReference type="GO" id="GO:0006353">
    <property type="term" value="P:DNA-templated transcription termination"/>
    <property type="evidence" value="ECO:0007669"/>
    <property type="project" value="InterPro"/>
</dbReference>
<evidence type="ECO:0000256" key="3">
    <source>
        <dbReference type="ARBA" id="ARBA00022884"/>
    </source>
</evidence>
<name>A0A381TA38_9ZZZZ</name>
<evidence type="ECO:0000313" key="7">
    <source>
        <dbReference type="EMBL" id="SVA13040.1"/>
    </source>
</evidence>
<dbReference type="AlphaFoldDB" id="A0A381TA38"/>
<evidence type="ECO:0000256" key="2">
    <source>
        <dbReference type="ARBA" id="ARBA00022814"/>
    </source>
</evidence>
<evidence type="ECO:0000259" key="6">
    <source>
        <dbReference type="Pfam" id="PF01029"/>
    </source>
</evidence>
<dbReference type="Pfam" id="PF01029">
    <property type="entry name" value="NusB"/>
    <property type="match status" value="1"/>
</dbReference>
<dbReference type="InterPro" id="IPR006027">
    <property type="entry name" value="NusB_RsmB_TIM44"/>
</dbReference>
<protein>
    <recommendedName>
        <fullName evidence="6">NusB/RsmB/TIM44 domain-containing protein</fullName>
    </recommendedName>
</protein>
<feature type="domain" description="NusB/RsmB/TIM44" evidence="6">
    <location>
        <begin position="12"/>
        <end position="129"/>
    </location>
</feature>
<comment type="similarity">
    <text evidence="1">Belongs to the NusB family.</text>
</comment>
<dbReference type="PANTHER" id="PTHR11078:SF3">
    <property type="entry name" value="ANTITERMINATION NUSB DOMAIN-CONTAINING PROTEIN"/>
    <property type="match status" value="1"/>
</dbReference>
<gene>
    <name evidence="7" type="ORF">METZ01_LOCUS65894</name>
</gene>
<keyword evidence="5" id="KW-0804">Transcription</keyword>
<dbReference type="SUPFAM" id="SSF48013">
    <property type="entry name" value="NusB-like"/>
    <property type="match status" value="1"/>
</dbReference>
<dbReference type="InterPro" id="IPR011605">
    <property type="entry name" value="NusB_fam"/>
</dbReference>
<dbReference type="NCBIfam" id="TIGR01951">
    <property type="entry name" value="nusB"/>
    <property type="match status" value="1"/>
</dbReference>
<keyword evidence="3" id="KW-0694">RNA-binding</keyword>
<evidence type="ECO:0000256" key="5">
    <source>
        <dbReference type="ARBA" id="ARBA00023163"/>
    </source>
</evidence>
<evidence type="ECO:0000256" key="1">
    <source>
        <dbReference type="ARBA" id="ARBA00005952"/>
    </source>
</evidence>
<reference evidence="7" key="1">
    <citation type="submission" date="2018-05" db="EMBL/GenBank/DDBJ databases">
        <authorList>
            <person name="Lanie J.A."/>
            <person name="Ng W.-L."/>
            <person name="Kazmierczak K.M."/>
            <person name="Andrzejewski T.M."/>
            <person name="Davidsen T.M."/>
            <person name="Wayne K.J."/>
            <person name="Tettelin H."/>
            <person name="Glass J.I."/>
            <person name="Rusch D."/>
            <person name="Podicherti R."/>
            <person name="Tsui H.-C.T."/>
            <person name="Winkler M.E."/>
        </authorList>
    </citation>
    <scope>NUCLEOTIDE SEQUENCE</scope>
</reference>
<dbReference type="PANTHER" id="PTHR11078">
    <property type="entry name" value="N UTILIZATION SUBSTANCE PROTEIN B-RELATED"/>
    <property type="match status" value="1"/>
</dbReference>
<keyword evidence="4" id="KW-0805">Transcription regulation</keyword>
<dbReference type="GO" id="GO:0005829">
    <property type="term" value="C:cytosol"/>
    <property type="evidence" value="ECO:0007669"/>
    <property type="project" value="TreeGrafter"/>
</dbReference>
<evidence type="ECO:0000256" key="4">
    <source>
        <dbReference type="ARBA" id="ARBA00023015"/>
    </source>
</evidence>
<dbReference type="InterPro" id="IPR035926">
    <property type="entry name" value="NusB-like_sf"/>
</dbReference>
<sequence length="142" mass="15237">MSRSNDPMGSRREARETALEILYAAEARETDILEVLATQPVVPADYAVTLVEGVAASLDELDGVIGRYAEGWTTNRMPAVDRALLRMAVYELAHRDDVPTAAVLAEVVELAGEYSTERSSRFVNGVVSGIAGELRGSEGDPA</sequence>
<organism evidence="7">
    <name type="scientific">marine metagenome</name>
    <dbReference type="NCBI Taxonomy" id="408172"/>
    <lineage>
        <taxon>unclassified sequences</taxon>
        <taxon>metagenomes</taxon>
        <taxon>ecological metagenomes</taxon>
    </lineage>
</organism>
<accession>A0A381TA38</accession>
<dbReference type="Gene3D" id="1.10.940.10">
    <property type="entry name" value="NusB-like"/>
    <property type="match status" value="1"/>
</dbReference>
<dbReference type="GO" id="GO:0031564">
    <property type="term" value="P:transcription antitermination"/>
    <property type="evidence" value="ECO:0007669"/>
    <property type="project" value="UniProtKB-KW"/>
</dbReference>
<dbReference type="GO" id="GO:0003723">
    <property type="term" value="F:RNA binding"/>
    <property type="evidence" value="ECO:0007669"/>
    <property type="project" value="UniProtKB-KW"/>
</dbReference>